<feature type="transmembrane region" description="Helical" evidence="1">
    <location>
        <begin position="339"/>
        <end position="360"/>
    </location>
</feature>
<evidence type="ECO:0000313" key="4">
    <source>
        <dbReference type="Proteomes" id="UP000245119"/>
    </source>
</evidence>
<dbReference type="Proteomes" id="UP000245119">
    <property type="component" value="Linkage Group LG8"/>
</dbReference>
<keyword evidence="1" id="KW-1133">Transmembrane helix</keyword>
<dbReference type="EMBL" id="PZQS01000008">
    <property type="protein sequence ID" value="PVD26621.1"/>
    <property type="molecule type" value="Genomic_DNA"/>
</dbReference>
<evidence type="ECO:0000313" key="3">
    <source>
        <dbReference type="EMBL" id="PVD26621.1"/>
    </source>
</evidence>
<dbReference type="Pfam" id="PF01822">
    <property type="entry name" value="WSC"/>
    <property type="match status" value="1"/>
</dbReference>
<dbReference type="OrthoDB" id="6071159at2759"/>
<keyword evidence="4" id="KW-1185">Reference proteome</keyword>
<organism evidence="3 4">
    <name type="scientific">Pomacea canaliculata</name>
    <name type="common">Golden apple snail</name>
    <dbReference type="NCBI Taxonomy" id="400727"/>
    <lineage>
        <taxon>Eukaryota</taxon>
        <taxon>Metazoa</taxon>
        <taxon>Spiralia</taxon>
        <taxon>Lophotrochozoa</taxon>
        <taxon>Mollusca</taxon>
        <taxon>Gastropoda</taxon>
        <taxon>Caenogastropoda</taxon>
        <taxon>Architaenioglossa</taxon>
        <taxon>Ampullarioidea</taxon>
        <taxon>Ampullariidae</taxon>
        <taxon>Pomacea</taxon>
    </lineage>
</organism>
<dbReference type="InterPro" id="IPR002889">
    <property type="entry name" value="WSC_carb-bd"/>
</dbReference>
<comment type="caution">
    <text evidence="3">The sequence shown here is derived from an EMBL/GenBank/DDBJ whole genome shotgun (WGS) entry which is preliminary data.</text>
</comment>
<evidence type="ECO:0000259" key="2">
    <source>
        <dbReference type="PROSITE" id="PS51212"/>
    </source>
</evidence>
<protein>
    <recommendedName>
        <fullName evidence="2">WSC domain-containing protein</fullName>
    </recommendedName>
</protein>
<proteinExistence type="predicted"/>
<feature type="domain" description="WSC" evidence="2">
    <location>
        <begin position="9"/>
        <end position="105"/>
    </location>
</feature>
<evidence type="ECO:0000256" key="1">
    <source>
        <dbReference type="SAM" id="Phobius"/>
    </source>
</evidence>
<reference evidence="3 4" key="1">
    <citation type="submission" date="2018-04" db="EMBL/GenBank/DDBJ databases">
        <title>The genome of golden apple snail Pomacea canaliculata provides insight into stress tolerance and invasive adaptation.</title>
        <authorList>
            <person name="Liu C."/>
            <person name="Liu B."/>
            <person name="Ren Y."/>
            <person name="Zhang Y."/>
            <person name="Wang H."/>
            <person name="Li S."/>
            <person name="Jiang F."/>
            <person name="Yin L."/>
            <person name="Zhang G."/>
            <person name="Qian W."/>
            <person name="Fan W."/>
        </authorList>
    </citation>
    <scope>NUCLEOTIDE SEQUENCE [LARGE SCALE GENOMIC DNA]</scope>
    <source>
        <strain evidence="3">SZHN2017</strain>
        <tissue evidence="3">Muscle</tissue>
    </source>
</reference>
<dbReference type="STRING" id="400727.A0A2T7NZM5"/>
<feature type="domain" description="WSC" evidence="2">
    <location>
        <begin position="122"/>
        <end position="231"/>
    </location>
</feature>
<name>A0A2T7NZM5_POMCA</name>
<accession>A0A2T7NZM5</accession>
<dbReference type="AlphaFoldDB" id="A0A2T7NZM5"/>
<gene>
    <name evidence="3" type="ORF">C0Q70_14298</name>
</gene>
<keyword evidence="1" id="KW-0812">Transmembrane</keyword>
<dbReference type="PROSITE" id="PS51212">
    <property type="entry name" value="WSC"/>
    <property type="match status" value="2"/>
</dbReference>
<sequence length="375" mass="41005">MVPENLLELWKTVREGQDPAKDSLLRGPFSHRPDVKGDLSVQKCVLHCWSERFNFAAMQGGSHCYCSSHVEELMTVRDWFCRERCVGTCREMCGGRVAMSVYETGYEKEPQQLLSFSNDIVKAGMVGCYYKIGEARLCSSSREHHVKPAIRSGRMTPQLCALYCAAGGEKLKNDVAVVTAKDACCCGTNTQLATSGQDLQGVPLDQCAMACVGGSHSTCVGEGVLNGRVEQLISAYIIPKMLSVGMPVVPAAVFQTDNGWLYPKFVDSFDVSEETLMKEDKELEELEMGGEKKTEEIKTNRTVGEHATKLQSGPIVYPVNTGAEVKDVPKETHGGGTNLIVVGAVTVSILLFGASVGYAIQRRYDMDIDFRSCVL</sequence>
<keyword evidence="1" id="KW-0472">Membrane</keyword>